<dbReference type="SUPFAM" id="SSF48150">
    <property type="entry name" value="DNA-glycosylase"/>
    <property type="match status" value="1"/>
</dbReference>
<dbReference type="Pfam" id="PF09674">
    <property type="entry name" value="DUF2400"/>
    <property type="match status" value="1"/>
</dbReference>
<dbReference type="InterPro" id="IPR011257">
    <property type="entry name" value="DNA_glycosylase"/>
</dbReference>
<comment type="caution">
    <text evidence="1">The sequence shown here is derived from an EMBL/GenBank/DDBJ whole genome shotgun (WGS) entry which is preliminary data.</text>
</comment>
<dbReference type="InterPro" id="IPR014127">
    <property type="entry name" value="CHP02757"/>
</dbReference>
<reference evidence="1" key="1">
    <citation type="submission" date="2019-10" db="EMBL/GenBank/DDBJ databases">
        <title>Metagenomic sequencing of thiosulfate-disproportionating enrichment culture.</title>
        <authorList>
            <person name="Umezawa K."/>
            <person name="Kojima H."/>
            <person name="Fukui M."/>
        </authorList>
    </citation>
    <scope>NUCLEOTIDE SEQUENCE</scope>
    <source>
        <strain evidence="1">45J</strain>
    </source>
</reference>
<organism evidence="1">
    <name type="scientific">hot springs metagenome</name>
    <dbReference type="NCBI Taxonomy" id="433727"/>
    <lineage>
        <taxon>unclassified sequences</taxon>
        <taxon>metagenomes</taxon>
        <taxon>ecological metagenomes</taxon>
    </lineage>
</organism>
<sequence length="279" mass="32275">MTLKQTLDRLYTTYDFRDRIIHDPIEFPHRYKNPADIEIAGFISSCFAYGRVELFKPVINKVLSKMGESPFIFLRQFNINKQKDLFSGIKYRFNETGDIVCLLYAIHRILKDFGSLETLFKLGYNNSDDKIAAAISYFVSEILRINTTTVYGKNIKTHGFLQFLPSPTKGSSCKRINLFLRWMIRDKDIDFGIWKGIPKNKLVIPLDTHIARISKCLGFTKRSSQDWKTAVEITEALKIFDPEDPLKYDFALCHQGISKLCSKMNCKECDFNYGVVNTL</sequence>
<dbReference type="AlphaFoldDB" id="A0A5J4L4R2"/>
<dbReference type="Gene3D" id="1.10.1670.10">
    <property type="entry name" value="Helix-hairpin-Helix base-excision DNA repair enzymes (C-terminal)"/>
    <property type="match status" value="1"/>
</dbReference>
<protein>
    <submittedName>
        <fullName evidence="1">TIGR02757 family protein</fullName>
    </submittedName>
</protein>
<dbReference type="GO" id="GO:0006281">
    <property type="term" value="P:DNA repair"/>
    <property type="evidence" value="ECO:0007669"/>
    <property type="project" value="InterPro"/>
</dbReference>
<gene>
    <name evidence="1" type="ORF">A45J_0192</name>
</gene>
<name>A0A5J4L4R2_9ZZZZ</name>
<proteinExistence type="predicted"/>
<dbReference type="EMBL" id="BLAB01000001">
    <property type="protein sequence ID" value="GER92476.1"/>
    <property type="molecule type" value="Genomic_DNA"/>
</dbReference>
<dbReference type="GO" id="GO:0003824">
    <property type="term" value="F:catalytic activity"/>
    <property type="evidence" value="ECO:0007669"/>
    <property type="project" value="InterPro"/>
</dbReference>
<dbReference type="InterPro" id="IPR023170">
    <property type="entry name" value="HhH_base_excis_C"/>
</dbReference>
<accession>A0A5J4L4R2</accession>
<dbReference type="NCBIfam" id="TIGR02757">
    <property type="entry name" value="TIGR02757 family protein"/>
    <property type="match status" value="1"/>
</dbReference>
<evidence type="ECO:0000313" key="1">
    <source>
        <dbReference type="EMBL" id="GER92476.1"/>
    </source>
</evidence>